<comment type="caution">
    <text evidence="2">The sequence shown here is derived from an EMBL/GenBank/DDBJ whole genome shotgun (WGS) entry which is preliminary data.</text>
</comment>
<evidence type="ECO:0000256" key="1">
    <source>
        <dbReference type="SAM" id="SignalP"/>
    </source>
</evidence>
<accession>A0ABR3J0N6</accession>
<gene>
    <name evidence="2" type="ORF">HGRIS_009239</name>
</gene>
<evidence type="ECO:0000313" key="3">
    <source>
        <dbReference type="Proteomes" id="UP001556367"/>
    </source>
</evidence>
<keyword evidence="3" id="KW-1185">Reference proteome</keyword>
<sequence>MRSTFASVLLLSALSSSLASTASPWDETCFDGKCTAETEAYTMSINGPKEIISDVSEAADWIVLGCDPVASKQDIRIVCKAPEASSGCQNLDSAGGAVNKLVRIPKECSENAFVRVAKFWVHEDQSVPSDVAAKVSAETKPVVHGLSFDVDFAAVPKPKSPIKFTFELRYNGAIKAKTPESEANAPKRRFATDVVSPRYLVI</sequence>
<name>A0ABR3J0N6_9AGAR</name>
<reference evidence="3" key="1">
    <citation type="submission" date="2024-06" db="EMBL/GenBank/DDBJ databases">
        <title>Multi-omics analyses provide insights into the biosynthesis of the anticancer antibiotic pleurotin in Hohenbuehelia grisea.</title>
        <authorList>
            <person name="Weaver J.A."/>
            <person name="Alberti F."/>
        </authorList>
    </citation>
    <scope>NUCLEOTIDE SEQUENCE [LARGE SCALE GENOMIC DNA]</scope>
    <source>
        <strain evidence="3">T-177</strain>
    </source>
</reference>
<dbReference type="EMBL" id="JASNQZ010000012">
    <property type="protein sequence ID" value="KAL0949158.1"/>
    <property type="molecule type" value="Genomic_DNA"/>
</dbReference>
<evidence type="ECO:0000313" key="2">
    <source>
        <dbReference type="EMBL" id="KAL0949158.1"/>
    </source>
</evidence>
<dbReference type="Proteomes" id="UP001556367">
    <property type="component" value="Unassembled WGS sequence"/>
</dbReference>
<feature type="signal peptide" evidence="1">
    <location>
        <begin position="1"/>
        <end position="19"/>
    </location>
</feature>
<organism evidence="2 3">
    <name type="scientific">Hohenbuehelia grisea</name>
    <dbReference type="NCBI Taxonomy" id="104357"/>
    <lineage>
        <taxon>Eukaryota</taxon>
        <taxon>Fungi</taxon>
        <taxon>Dikarya</taxon>
        <taxon>Basidiomycota</taxon>
        <taxon>Agaricomycotina</taxon>
        <taxon>Agaricomycetes</taxon>
        <taxon>Agaricomycetidae</taxon>
        <taxon>Agaricales</taxon>
        <taxon>Pleurotineae</taxon>
        <taxon>Pleurotaceae</taxon>
        <taxon>Hohenbuehelia</taxon>
    </lineage>
</organism>
<keyword evidence="1" id="KW-0732">Signal</keyword>
<protein>
    <submittedName>
        <fullName evidence="2">Uncharacterized protein</fullName>
    </submittedName>
</protein>
<proteinExistence type="predicted"/>
<feature type="chain" id="PRO_5046224182" evidence="1">
    <location>
        <begin position="20"/>
        <end position="202"/>
    </location>
</feature>